<feature type="chain" id="PRO_5015419373" description="GLPGLI family protein" evidence="1">
    <location>
        <begin position="26"/>
        <end position="248"/>
    </location>
</feature>
<keyword evidence="3" id="KW-1185">Reference proteome</keyword>
<feature type="signal peptide" evidence="1">
    <location>
        <begin position="1"/>
        <end position="25"/>
    </location>
</feature>
<keyword evidence="1" id="KW-0732">Signal</keyword>
<name>A0A2T6BVE8_9FLAO</name>
<sequence length="248" mass="28301">MRSFIKTICLSAFLLVFVATSYSQGGTVTLQQDNSPTITFFLVPHFNPLFGLGYVNPDKSLLEVAEGSQYFDEEFKELKTTPSAGKVQARYNAFFDEMEIKKDKEQGWINKYRHRNKIIFAEDGKAFKILDADPRSDKNALGYFEVLLENNRVSLYKKNVKKLSVGLENSPYMIPVPEVVTEFQAEKTEYYIELGKNGNALKLSRTRGGVAKLFGEKSDIIKNYMKENKLKVTKDEDLIKIITFVNSL</sequence>
<gene>
    <name evidence="2" type="ORF">C8N46_10760</name>
</gene>
<evidence type="ECO:0008006" key="4">
    <source>
        <dbReference type="Google" id="ProtNLM"/>
    </source>
</evidence>
<evidence type="ECO:0000313" key="2">
    <source>
        <dbReference type="EMBL" id="PTX60054.1"/>
    </source>
</evidence>
<dbReference type="OrthoDB" id="978006at2"/>
<evidence type="ECO:0000256" key="1">
    <source>
        <dbReference type="SAM" id="SignalP"/>
    </source>
</evidence>
<dbReference type="AlphaFoldDB" id="A0A2T6BVE8"/>
<dbReference type="EMBL" id="QBKT01000007">
    <property type="protein sequence ID" value="PTX60054.1"/>
    <property type="molecule type" value="Genomic_DNA"/>
</dbReference>
<organism evidence="2 3">
    <name type="scientific">Kordia periserrulae</name>
    <dbReference type="NCBI Taxonomy" id="701523"/>
    <lineage>
        <taxon>Bacteria</taxon>
        <taxon>Pseudomonadati</taxon>
        <taxon>Bacteroidota</taxon>
        <taxon>Flavobacteriia</taxon>
        <taxon>Flavobacteriales</taxon>
        <taxon>Flavobacteriaceae</taxon>
        <taxon>Kordia</taxon>
    </lineage>
</organism>
<dbReference type="Proteomes" id="UP000244090">
    <property type="component" value="Unassembled WGS sequence"/>
</dbReference>
<accession>A0A2T6BVE8</accession>
<protein>
    <recommendedName>
        <fullName evidence="4">GLPGLI family protein</fullName>
    </recommendedName>
</protein>
<dbReference type="RefSeq" id="WP_146169837.1">
    <property type="nucleotide sequence ID" value="NZ_QBKT01000007.1"/>
</dbReference>
<proteinExistence type="predicted"/>
<reference evidence="2 3" key="1">
    <citation type="submission" date="2018-04" db="EMBL/GenBank/DDBJ databases">
        <title>Genomic Encyclopedia of Archaeal and Bacterial Type Strains, Phase II (KMG-II): from individual species to whole genera.</title>
        <authorList>
            <person name="Goeker M."/>
        </authorList>
    </citation>
    <scope>NUCLEOTIDE SEQUENCE [LARGE SCALE GENOMIC DNA]</scope>
    <source>
        <strain evidence="2 3">DSM 25731</strain>
    </source>
</reference>
<comment type="caution">
    <text evidence="2">The sequence shown here is derived from an EMBL/GenBank/DDBJ whole genome shotgun (WGS) entry which is preliminary data.</text>
</comment>
<evidence type="ECO:0000313" key="3">
    <source>
        <dbReference type="Proteomes" id="UP000244090"/>
    </source>
</evidence>